<feature type="region of interest" description="Disordered" evidence="1">
    <location>
        <begin position="1"/>
        <end position="26"/>
    </location>
</feature>
<protein>
    <submittedName>
        <fullName evidence="2">Uncharacterized protein</fullName>
    </submittedName>
</protein>
<evidence type="ECO:0000313" key="2">
    <source>
        <dbReference type="EMBL" id="MBD0421906.1"/>
    </source>
</evidence>
<keyword evidence="3" id="KW-1185">Reference proteome</keyword>
<gene>
    <name evidence="2" type="ORF">H0H10_22600</name>
</gene>
<feature type="region of interest" description="Disordered" evidence="1">
    <location>
        <begin position="139"/>
        <end position="166"/>
    </location>
</feature>
<name>A0A926L5E4_9ACTN</name>
<accession>A0A926L5E4</accession>
<proteinExistence type="predicted"/>
<feature type="compositionally biased region" description="Basic and acidic residues" evidence="1">
    <location>
        <begin position="139"/>
        <end position="152"/>
    </location>
</feature>
<dbReference type="RefSeq" id="WP_188182849.1">
    <property type="nucleotide sequence ID" value="NZ_JACVQF010000200.1"/>
</dbReference>
<dbReference type="Proteomes" id="UP000621210">
    <property type="component" value="Unassembled WGS sequence"/>
</dbReference>
<feature type="compositionally biased region" description="Basic and acidic residues" evidence="1">
    <location>
        <begin position="1"/>
        <end position="25"/>
    </location>
</feature>
<comment type="caution">
    <text evidence="2">The sequence shown here is derived from an EMBL/GenBank/DDBJ whole genome shotgun (WGS) entry which is preliminary data.</text>
</comment>
<dbReference type="EMBL" id="JACVQF010000200">
    <property type="protein sequence ID" value="MBD0421906.1"/>
    <property type="molecule type" value="Genomic_DNA"/>
</dbReference>
<evidence type="ECO:0000256" key="1">
    <source>
        <dbReference type="SAM" id="MobiDB-lite"/>
    </source>
</evidence>
<reference evidence="2" key="2">
    <citation type="submission" date="2020-09" db="EMBL/GenBank/DDBJ databases">
        <authorList>
            <person name="Luo X."/>
        </authorList>
    </citation>
    <scope>NUCLEOTIDE SEQUENCE</scope>
    <source>
        <strain evidence="2">TRM S81-3</strain>
    </source>
</reference>
<reference evidence="2" key="1">
    <citation type="submission" date="2020-09" db="EMBL/GenBank/DDBJ databases">
        <title>Streptomyces grisecoloratus sp. nov., isolated from cotton soil.</title>
        <authorList>
            <person name="Xing L."/>
        </authorList>
    </citation>
    <scope>NUCLEOTIDE SEQUENCE</scope>
    <source>
        <strain evidence="2">TRM S81-3</strain>
    </source>
</reference>
<sequence length="166" mass="18745">MAKSPGEGKKPGEDGREDPYRRPEGVSDLTVEALGSLSKALETTERARGHLYSFHQLTGTADLELDRTVALLRRAGHQAWADRVEREILGRNVIPGHWTFQVVEAYDRTYYEAFKDLEHAAVQELADGRDHLYEAELKEARRTRNHPDHTARPDSPGTRSPISPFT</sequence>
<organism evidence="2 3">
    <name type="scientific">Streptomyces griseicoloratus</name>
    <dbReference type="NCBI Taxonomy" id="2752516"/>
    <lineage>
        <taxon>Bacteria</taxon>
        <taxon>Bacillati</taxon>
        <taxon>Actinomycetota</taxon>
        <taxon>Actinomycetes</taxon>
        <taxon>Kitasatosporales</taxon>
        <taxon>Streptomycetaceae</taxon>
        <taxon>Streptomyces</taxon>
    </lineage>
</organism>
<feature type="compositionally biased region" description="Polar residues" evidence="1">
    <location>
        <begin position="157"/>
        <end position="166"/>
    </location>
</feature>
<dbReference type="AlphaFoldDB" id="A0A926L5E4"/>
<evidence type="ECO:0000313" key="3">
    <source>
        <dbReference type="Proteomes" id="UP000621210"/>
    </source>
</evidence>